<keyword evidence="2" id="KW-0436">Ligase</keyword>
<dbReference type="SUPFAM" id="SSF55681">
    <property type="entry name" value="Class II aaRS and biotin synthetases"/>
    <property type="match status" value="1"/>
</dbReference>
<dbReference type="PANTHER" id="PTHR43506:SF1">
    <property type="entry name" value="BPL_LPL CATALYTIC DOMAIN-CONTAINING PROTEIN"/>
    <property type="match status" value="1"/>
</dbReference>
<dbReference type="PANTHER" id="PTHR43506">
    <property type="entry name" value="BIOTIN/LIPOATE A/B PROTEIN LIGASE FAMILY"/>
    <property type="match status" value="1"/>
</dbReference>
<dbReference type="EMBL" id="BDQF01000008">
    <property type="protein sequence ID" value="GAW80299.1"/>
    <property type="molecule type" value="Genomic_DNA"/>
</dbReference>
<feature type="domain" description="BPL/LPL catalytic" evidence="1">
    <location>
        <begin position="75"/>
        <end position="281"/>
    </location>
</feature>
<keyword evidence="3" id="KW-1185">Reference proteome</keyword>
<dbReference type="AlphaFoldDB" id="A0A1Y1JCQ3"/>
<sequence length="375" mass="44727">MNKIMRVSSVHELFRPFSKHEKRKNVLYVINCTKFHVYEQLLIEECLYRLSSPLSEGLNNIGFVLINNTCLNDEKKREDVGSTVSNRTNKCVVFGLSGKVQNFIKDINYVNDNKIWLIKRYTGGGTVYINNNCLLISLILPFNFEKEKKLYPSNITEWVFNSFYNSVFNHLDSKKKKENFLLKKFNYHENDYVYNDYDNLCKNVFIKKVGGNAQAFSKNYFVHHTSFLWSCNYDEMEKVIINPLKQPLYRNKRNHKDFLVSLEECLPNHMNNQRTFIDTFLYNIRELINKKNNQHNDIYWYFNNIDLRINLHEPIQPYCNIFDKVYSVDTNLLSKLYHYFCSNDQTKNLRSTHLLDHRGEVLSNDCFYRPSFILT</sequence>
<organism evidence="2 3">
    <name type="scientific">Plasmodium gonderi</name>
    <dbReference type="NCBI Taxonomy" id="77519"/>
    <lineage>
        <taxon>Eukaryota</taxon>
        <taxon>Sar</taxon>
        <taxon>Alveolata</taxon>
        <taxon>Apicomplexa</taxon>
        <taxon>Aconoidasida</taxon>
        <taxon>Haemosporida</taxon>
        <taxon>Plasmodiidae</taxon>
        <taxon>Plasmodium</taxon>
        <taxon>Plasmodium (Plasmodium)</taxon>
    </lineage>
</organism>
<dbReference type="GO" id="GO:0016874">
    <property type="term" value="F:ligase activity"/>
    <property type="evidence" value="ECO:0007669"/>
    <property type="project" value="UniProtKB-KW"/>
</dbReference>
<dbReference type="Pfam" id="PF21948">
    <property type="entry name" value="LplA-B_cat"/>
    <property type="match status" value="1"/>
</dbReference>
<dbReference type="Gene3D" id="3.30.930.10">
    <property type="entry name" value="Bira Bifunctional Protein, Domain 2"/>
    <property type="match status" value="1"/>
</dbReference>
<dbReference type="Proteomes" id="UP000195521">
    <property type="component" value="Unassembled WGS sequence"/>
</dbReference>
<name>A0A1Y1JCQ3_PLAGO</name>
<dbReference type="InterPro" id="IPR004143">
    <property type="entry name" value="BPL_LPL_catalytic"/>
</dbReference>
<dbReference type="OrthoDB" id="201621at2759"/>
<evidence type="ECO:0000259" key="1">
    <source>
        <dbReference type="PROSITE" id="PS51733"/>
    </source>
</evidence>
<dbReference type="GeneID" id="39747012"/>
<dbReference type="InterPro" id="IPR045864">
    <property type="entry name" value="aa-tRNA-synth_II/BPL/LPL"/>
</dbReference>
<protein>
    <submittedName>
        <fullName evidence="2">Lipoate-protein ligase 2</fullName>
    </submittedName>
</protein>
<evidence type="ECO:0000313" key="3">
    <source>
        <dbReference type="Proteomes" id="UP000195521"/>
    </source>
</evidence>
<proteinExistence type="predicted"/>
<evidence type="ECO:0000313" key="2">
    <source>
        <dbReference type="EMBL" id="GAW80299.1"/>
    </source>
</evidence>
<dbReference type="InterPro" id="IPR053264">
    <property type="entry name" value="Lipoate-ligase_2_inactive"/>
</dbReference>
<gene>
    <name evidence="2" type="ORF">PGO_072140</name>
</gene>
<accession>A0A1Y1JCQ3</accession>
<dbReference type="OMA" id="TEWVFNS"/>
<comment type="caution">
    <text evidence="2">The sequence shown here is derived from an EMBL/GenBank/DDBJ whole genome shotgun (WGS) entry which is preliminary data.</text>
</comment>
<dbReference type="RefSeq" id="XP_028542888.1">
    <property type="nucleotide sequence ID" value="XM_028687087.1"/>
</dbReference>
<dbReference type="PROSITE" id="PS51733">
    <property type="entry name" value="BPL_LPL_CATALYTIC"/>
    <property type="match status" value="1"/>
</dbReference>
<reference evidence="3" key="1">
    <citation type="submission" date="2017-04" db="EMBL/GenBank/DDBJ databases">
        <title>Plasmodium gonderi genome.</title>
        <authorList>
            <person name="Arisue N."/>
            <person name="Honma H."/>
            <person name="Kawai S."/>
            <person name="Tougan T."/>
            <person name="Tanabe K."/>
            <person name="Horii T."/>
        </authorList>
    </citation>
    <scope>NUCLEOTIDE SEQUENCE [LARGE SCALE GENOMIC DNA]</scope>
    <source>
        <strain evidence="3">ATCC 30045</strain>
    </source>
</reference>